<evidence type="ECO:0000313" key="2">
    <source>
        <dbReference type="EMBL" id="CAG8461929.1"/>
    </source>
</evidence>
<feature type="domain" description="Fungal lipase-type" evidence="1">
    <location>
        <begin position="83"/>
        <end position="233"/>
    </location>
</feature>
<evidence type="ECO:0000259" key="1">
    <source>
        <dbReference type="Pfam" id="PF01764"/>
    </source>
</evidence>
<dbReference type="Proteomes" id="UP000789405">
    <property type="component" value="Unassembled WGS sequence"/>
</dbReference>
<dbReference type="InterPro" id="IPR002921">
    <property type="entry name" value="Fungal_lipase-type"/>
</dbReference>
<sequence>MKQQNIISSILIEAPPIHIFTVSNLRRFAYYAAASYCNLSLNNWDCGEVCKATEGTQFVKMFNDDEFNTKGYIALDKQNKLIIVAYRGTIPGSIKNWHADLAAYQDSYNPVRGVKVHHGFYKPVRGVKVHHGFYKTFKRLQPKITDVVIRLHQNNPNFRIGLIGHSLGGALAALSALDLMQKVPHLVNNDALFLSTFGQPRVGNSNFAEYVDNNLKLIARTIVHGDPVPRLPSSNPIPYFGSYKHFGEELYINNPNEDPNSFIYESLF</sequence>
<dbReference type="InterPro" id="IPR029058">
    <property type="entry name" value="AB_hydrolase_fold"/>
</dbReference>
<organism evidence="2 3">
    <name type="scientific">Dentiscutata erythropus</name>
    <dbReference type="NCBI Taxonomy" id="1348616"/>
    <lineage>
        <taxon>Eukaryota</taxon>
        <taxon>Fungi</taxon>
        <taxon>Fungi incertae sedis</taxon>
        <taxon>Mucoromycota</taxon>
        <taxon>Glomeromycotina</taxon>
        <taxon>Glomeromycetes</taxon>
        <taxon>Diversisporales</taxon>
        <taxon>Gigasporaceae</taxon>
        <taxon>Dentiscutata</taxon>
    </lineage>
</organism>
<gene>
    <name evidence="2" type="ORF">DERYTH_LOCUS1050</name>
</gene>
<reference evidence="2" key="1">
    <citation type="submission" date="2021-06" db="EMBL/GenBank/DDBJ databases">
        <authorList>
            <person name="Kallberg Y."/>
            <person name="Tangrot J."/>
            <person name="Rosling A."/>
        </authorList>
    </citation>
    <scope>NUCLEOTIDE SEQUENCE</scope>
    <source>
        <strain evidence="2">MA453B</strain>
    </source>
</reference>
<dbReference type="Gene3D" id="3.40.50.1820">
    <property type="entry name" value="alpha/beta hydrolase"/>
    <property type="match status" value="2"/>
</dbReference>
<dbReference type="OrthoDB" id="426718at2759"/>
<protein>
    <submittedName>
        <fullName evidence="2">18315_t:CDS:1</fullName>
    </submittedName>
</protein>
<dbReference type="PANTHER" id="PTHR45856:SF24">
    <property type="entry name" value="FUNGAL LIPASE-LIKE DOMAIN-CONTAINING PROTEIN"/>
    <property type="match status" value="1"/>
</dbReference>
<dbReference type="AlphaFoldDB" id="A0A9N8Z2R5"/>
<name>A0A9N8Z2R5_9GLOM</name>
<dbReference type="CDD" id="cd00519">
    <property type="entry name" value="Lipase_3"/>
    <property type="match status" value="1"/>
</dbReference>
<accession>A0A9N8Z2R5</accession>
<dbReference type="InterPro" id="IPR051218">
    <property type="entry name" value="Sec_MonoDiacylglyc_Lipase"/>
</dbReference>
<dbReference type="EMBL" id="CAJVPY010000274">
    <property type="protein sequence ID" value="CAG8461929.1"/>
    <property type="molecule type" value="Genomic_DNA"/>
</dbReference>
<evidence type="ECO:0000313" key="3">
    <source>
        <dbReference type="Proteomes" id="UP000789405"/>
    </source>
</evidence>
<dbReference type="PANTHER" id="PTHR45856">
    <property type="entry name" value="ALPHA/BETA-HYDROLASES SUPERFAMILY PROTEIN"/>
    <property type="match status" value="1"/>
</dbReference>
<dbReference type="Pfam" id="PF01764">
    <property type="entry name" value="Lipase_3"/>
    <property type="match status" value="1"/>
</dbReference>
<comment type="caution">
    <text evidence="2">The sequence shown here is derived from an EMBL/GenBank/DDBJ whole genome shotgun (WGS) entry which is preliminary data.</text>
</comment>
<proteinExistence type="predicted"/>
<dbReference type="GO" id="GO:0006629">
    <property type="term" value="P:lipid metabolic process"/>
    <property type="evidence" value="ECO:0007669"/>
    <property type="project" value="InterPro"/>
</dbReference>
<keyword evidence="3" id="KW-1185">Reference proteome</keyword>
<dbReference type="SUPFAM" id="SSF53474">
    <property type="entry name" value="alpha/beta-Hydrolases"/>
    <property type="match status" value="1"/>
</dbReference>